<dbReference type="OrthoDB" id="4158431at2"/>
<evidence type="ECO:0000313" key="2">
    <source>
        <dbReference type="Proteomes" id="UP000198923"/>
    </source>
</evidence>
<organism evidence="1 2">
    <name type="scientific">Sinosporangium album</name>
    <dbReference type="NCBI Taxonomy" id="504805"/>
    <lineage>
        <taxon>Bacteria</taxon>
        <taxon>Bacillati</taxon>
        <taxon>Actinomycetota</taxon>
        <taxon>Actinomycetes</taxon>
        <taxon>Streptosporangiales</taxon>
        <taxon>Streptosporangiaceae</taxon>
        <taxon>Sinosporangium</taxon>
    </lineage>
</organism>
<dbReference type="RefSeq" id="WP_093176034.1">
    <property type="nucleotide sequence ID" value="NZ_FNCN01000058.1"/>
</dbReference>
<sequence>MVVSDVYFLALHEPYRSAQHPVPINAVIVHARTLLHPALPQPDGSLMYRCLTEFPDRCPGCVVPLSTLTFELDGGRNWSEIGDWEQVVEHTVRLARTGRCDAMPLGLPDVTAALLANGPTTAVRFGGRAPVDPAERQRHLDDLAALVKQAARQGAFWPGDDLVPVPALPEALPYQPHRAGRAGFRFSWQE</sequence>
<name>A0A1G8KZ12_9ACTN</name>
<reference evidence="1 2" key="1">
    <citation type="submission" date="2016-10" db="EMBL/GenBank/DDBJ databases">
        <authorList>
            <person name="de Groot N.N."/>
        </authorList>
    </citation>
    <scope>NUCLEOTIDE SEQUENCE [LARGE SCALE GENOMIC DNA]</scope>
    <source>
        <strain evidence="1 2">CPCC 201354</strain>
    </source>
</reference>
<evidence type="ECO:0000313" key="1">
    <source>
        <dbReference type="EMBL" id="SDI48629.1"/>
    </source>
</evidence>
<dbReference type="EMBL" id="FNCN01000058">
    <property type="protein sequence ID" value="SDI48629.1"/>
    <property type="molecule type" value="Genomic_DNA"/>
</dbReference>
<dbReference type="Proteomes" id="UP000198923">
    <property type="component" value="Unassembled WGS sequence"/>
</dbReference>
<proteinExistence type="predicted"/>
<protein>
    <submittedName>
        <fullName evidence="1">Uncharacterized protein</fullName>
    </submittedName>
</protein>
<dbReference type="AlphaFoldDB" id="A0A1G8KZ12"/>
<accession>A0A1G8KZ12</accession>
<keyword evidence="2" id="KW-1185">Reference proteome</keyword>
<gene>
    <name evidence="1" type="ORF">SAMN05421505_15815</name>
</gene>